<dbReference type="AlphaFoldDB" id="A0A7C3SP69"/>
<feature type="domain" description="Glycosyltransferase subfamily 4-like N-terminal" evidence="2">
    <location>
        <begin position="15"/>
        <end position="180"/>
    </location>
</feature>
<dbReference type="GO" id="GO:0016757">
    <property type="term" value="F:glycosyltransferase activity"/>
    <property type="evidence" value="ECO:0007669"/>
    <property type="project" value="InterPro"/>
</dbReference>
<organism evidence="3">
    <name type="scientific">Dictyoglomus turgidum</name>
    <dbReference type="NCBI Taxonomy" id="513050"/>
    <lineage>
        <taxon>Bacteria</taxon>
        <taxon>Pseudomonadati</taxon>
        <taxon>Dictyoglomota</taxon>
        <taxon>Dictyoglomia</taxon>
        <taxon>Dictyoglomales</taxon>
        <taxon>Dictyoglomaceae</taxon>
        <taxon>Dictyoglomus</taxon>
    </lineage>
</organism>
<dbReference type="InterPro" id="IPR001296">
    <property type="entry name" value="Glyco_trans_1"/>
</dbReference>
<keyword evidence="3" id="KW-0808">Transferase</keyword>
<dbReference type="Pfam" id="PF13439">
    <property type="entry name" value="Glyco_transf_4"/>
    <property type="match status" value="1"/>
</dbReference>
<dbReference type="InterPro" id="IPR028098">
    <property type="entry name" value="Glyco_trans_4-like_N"/>
</dbReference>
<proteinExistence type="predicted"/>
<dbReference type="Pfam" id="PF00534">
    <property type="entry name" value="Glycos_transf_1"/>
    <property type="match status" value="1"/>
</dbReference>
<dbReference type="InterPro" id="IPR050194">
    <property type="entry name" value="Glycosyltransferase_grp1"/>
</dbReference>
<feature type="domain" description="Glycosyl transferase family 1" evidence="1">
    <location>
        <begin position="191"/>
        <end position="359"/>
    </location>
</feature>
<dbReference type="PANTHER" id="PTHR45947">
    <property type="entry name" value="SULFOQUINOVOSYL TRANSFERASE SQD2"/>
    <property type="match status" value="1"/>
</dbReference>
<protein>
    <submittedName>
        <fullName evidence="3">Glycosyltransferase</fullName>
    </submittedName>
</protein>
<dbReference type="EMBL" id="DTGA01000175">
    <property type="protein sequence ID" value="HGB31561.1"/>
    <property type="molecule type" value="Genomic_DNA"/>
</dbReference>
<evidence type="ECO:0000313" key="3">
    <source>
        <dbReference type="EMBL" id="HGB31561.1"/>
    </source>
</evidence>
<evidence type="ECO:0000259" key="1">
    <source>
        <dbReference type="Pfam" id="PF00534"/>
    </source>
</evidence>
<accession>A0A7C3SP69</accession>
<dbReference type="SUPFAM" id="SSF53756">
    <property type="entry name" value="UDP-Glycosyltransferase/glycogen phosphorylase"/>
    <property type="match status" value="1"/>
</dbReference>
<name>A0A7C3SP69_9BACT</name>
<gene>
    <name evidence="3" type="ORF">ENV35_06775</name>
</gene>
<evidence type="ECO:0000259" key="2">
    <source>
        <dbReference type="Pfam" id="PF13439"/>
    </source>
</evidence>
<reference evidence="3" key="1">
    <citation type="journal article" date="2020" name="mSystems">
        <title>Genome- and Community-Level Interaction Insights into Carbon Utilization and Element Cycling Functions of Hydrothermarchaeota in Hydrothermal Sediment.</title>
        <authorList>
            <person name="Zhou Z."/>
            <person name="Liu Y."/>
            <person name="Xu W."/>
            <person name="Pan J."/>
            <person name="Luo Z.H."/>
            <person name="Li M."/>
        </authorList>
    </citation>
    <scope>NUCLEOTIDE SEQUENCE [LARGE SCALE GENOMIC DNA]</scope>
    <source>
        <strain evidence="3">SpSt-751</strain>
    </source>
</reference>
<dbReference type="PANTHER" id="PTHR45947:SF3">
    <property type="entry name" value="SULFOQUINOVOSYL TRANSFERASE SQD2"/>
    <property type="match status" value="1"/>
</dbReference>
<comment type="caution">
    <text evidence="3">The sequence shown here is derived from an EMBL/GenBank/DDBJ whole genome shotgun (WGS) entry which is preliminary data.</text>
</comment>
<sequence length="391" mass="45375">MIVGLFNDSFPPVIDGVAITVKNYAYWINKKYGLSYVITPAYPKYKDNEEFEVIRYFSLPLIFRPPYMLGIPFLDINAMKKIEKIPFDIIHAHSPFSTGVLGLYIARKKKIPIVATFHTKYYDDFKEATKSELIAQIAVKLIVEFYNQVDEVWTVNYSTAETLRSYGFKKNIKIMPNGTDFISPDNPQEYREKINKIHNLKEDEFLFLFVGQIIKQKNIELLLKSFKILKERGYHFKAILIGTGKDEKYFKDLTHKLNLEENVIFTGKILERELLKAYYARADLFTFPSLYDTSAIVLQEASALKCPSLVIESSNIAEEIIDGYNGFLSQNDPYIYAEKISQIISDRKRLKSIGENAQKTLYKPWEKIVDEVVKRYKEILNSKKEYIGSSI</sequence>
<dbReference type="Gene3D" id="3.40.50.2000">
    <property type="entry name" value="Glycogen Phosphorylase B"/>
    <property type="match status" value="2"/>
</dbReference>